<dbReference type="RefSeq" id="WP_249750748.1">
    <property type="nucleotide sequence ID" value="NZ_CP097298.1"/>
</dbReference>
<feature type="domain" description="Carboxylesterase type B" evidence="4">
    <location>
        <begin position="26"/>
        <end position="342"/>
    </location>
</feature>
<reference evidence="5" key="1">
    <citation type="submission" date="2022-05" db="EMBL/GenBank/DDBJ databases">
        <title>Brevundimonas albigilva TT17 genome sequence.</title>
        <authorList>
            <person name="Lee K."/>
            <person name="Son H."/>
        </authorList>
    </citation>
    <scope>NUCLEOTIDE SEQUENCE</scope>
    <source>
        <strain evidence="5">TT17</strain>
    </source>
</reference>
<dbReference type="PANTHER" id="PTHR11559">
    <property type="entry name" value="CARBOXYLESTERASE"/>
    <property type="match status" value="1"/>
</dbReference>
<feature type="domain" description="Carboxylesterase type B" evidence="4">
    <location>
        <begin position="371"/>
        <end position="473"/>
    </location>
</feature>
<sequence length="509" mass="54420">MTIAAAFATLALMTAQVDPTAQVETRVEQGVLLGRTDEAVTSYRNIPYAAPPVGALRWRPPQPPAAWEGRRDAAAYGAICIQPPANGDPGVGPPPMSQDCLNLNVWTTQAAGARAPVMVWIHGGALINGSGTAALYEGDDLARRGVVVVTLNYRLGRLGFFDHPALAAERPAGEAAGNYGVMDVIAALRWVKANIAAFGGDPGNVTIFGESAGGLLVNRMMISPQARGLFQRAVVQSGLGRELQIPLDRPGPAGAPSARQRGQAWADAAGLTSAEALRAAPAETFLGPAPSFANGDLNLIDGEVVTETVEAAFAAGRQAPVPYVIGTNSAEFWWIRPTDRSGYGLIDDDMTWLERAEAADAYGGVAAFDAQVVTDLVFTEPARKLARLHARAGHPTYLYRFDVTSAENRQAHGGASHAVERPYVFGNLGILPYPVEDRDRRASEAMMGYWTAFARTGDPNGAGRPEWPQATPEGDSRIVTFGDTGPFVEPQPFSRRLDVLERFRERPRR</sequence>
<evidence type="ECO:0000259" key="4">
    <source>
        <dbReference type="Pfam" id="PF00135"/>
    </source>
</evidence>
<name>A0ABY4STY6_9CAUL</name>
<gene>
    <name evidence="5" type="ORF">M8231_06225</name>
</gene>
<dbReference type="InterPro" id="IPR050309">
    <property type="entry name" value="Type-B_Carboxylest/Lipase"/>
</dbReference>
<protein>
    <recommendedName>
        <fullName evidence="3">Carboxylic ester hydrolase</fullName>
        <ecNumber evidence="3">3.1.1.-</ecNumber>
    </recommendedName>
</protein>
<dbReference type="InterPro" id="IPR002018">
    <property type="entry name" value="CarbesteraseB"/>
</dbReference>
<comment type="similarity">
    <text evidence="1 3">Belongs to the type-B carboxylesterase/lipase family.</text>
</comment>
<dbReference type="SUPFAM" id="SSF53474">
    <property type="entry name" value="alpha/beta-Hydrolases"/>
    <property type="match status" value="1"/>
</dbReference>
<dbReference type="InterPro" id="IPR029058">
    <property type="entry name" value="AB_hydrolase_fold"/>
</dbReference>
<evidence type="ECO:0000256" key="3">
    <source>
        <dbReference type="RuleBase" id="RU361235"/>
    </source>
</evidence>
<evidence type="ECO:0000313" key="5">
    <source>
        <dbReference type="EMBL" id="URI16569.1"/>
    </source>
</evidence>
<evidence type="ECO:0000256" key="2">
    <source>
        <dbReference type="ARBA" id="ARBA00022801"/>
    </source>
</evidence>
<organism evidence="5 6">
    <name type="scientific">Brevundimonas albigilva</name>
    <dbReference type="NCBI Taxonomy" id="1312364"/>
    <lineage>
        <taxon>Bacteria</taxon>
        <taxon>Pseudomonadati</taxon>
        <taxon>Pseudomonadota</taxon>
        <taxon>Alphaproteobacteria</taxon>
        <taxon>Caulobacterales</taxon>
        <taxon>Caulobacteraceae</taxon>
        <taxon>Brevundimonas</taxon>
    </lineage>
</organism>
<evidence type="ECO:0000256" key="1">
    <source>
        <dbReference type="ARBA" id="ARBA00005964"/>
    </source>
</evidence>
<dbReference type="EMBL" id="CP097649">
    <property type="protein sequence ID" value="URI16569.1"/>
    <property type="molecule type" value="Genomic_DNA"/>
</dbReference>
<dbReference type="Pfam" id="PF00135">
    <property type="entry name" value="COesterase"/>
    <property type="match status" value="2"/>
</dbReference>
<dbReference type="InterPro" id="IPR019826">
    <property type="entry name" value="Carboxylesterase_B_AS"/>
</dbReference>
<dbReference type="Proteomes" id="UP001055429">
    <property type="component" value="Chromosome"/>
</dbReference>
<dbReference type="EC" id="3.1.1.-" evidence="3"/>
<dbReference type="PROSITE" id="PS00122">
    <property type="entry name" value="CARBOXYLESTERASE_B_1"/>
    <property type="match status" value="1"/>
</dbReference>
<proteinExistence type="inferred from homology"/>
<evidence type="ECO:0000313" key="6">
    <source>
        <dbReference type="Proteomes" id="UP001055429"/>
    </source>
</evidence>
<accession>A0ABY4STY6</accession>
<keyword evidence="6" id="KW-1185">Reference proteome</keyword>
<dbReference type="Gene3D" id="3.40.50.1820">
    <property type="entry name" value="alpha/beta hydrolase"/>
    <property type="match status" value="1"/>
</dbReference>
<keyword evidence="2 3" id="KW-0378">Hydrolase</keyword>